<keyword evidence="9 11" id="KW-0326">Glycosidase</keyword>
<dbReference type="InterPro" id="IPR041233">
    <property type="entry name" value="Melibiase_C"/>
</dbReference>
<name>Q9Z4N5_SACER</name>
<gene>
    <name evidence="15" type="primary">melA</name>
    <name evidence="16" type="ORF">GCM10009533_22650</name>
</gene>
<dbReference type="PRINTS" id="PR00740">
    <property type="entry name" value="GLHYDRLASE27"/>
</dbReference>
<keyword evidence="7" id="KW-0325">Glycoprotein</keyword>
<dbReference type="PROSITE" id="PS51318">
    <property type="entry name" value="TAT"/>
    <property type="match status" value="1"/>
</dbReference>
<dbReference type="InterPro" id="IPR017853">
    <property type="entry name" value="GH"/>
</dbReference>
<dbReference type="GO" id="GO:0000272">
    <property type="term" value="P:polysaccharide catabolic process"/>
    <property type="evidence" value="ECO:0007669"/>
    <property type="project" value="UniProtKB-KW"/>
</dbReference>
<evidence type="ECO:0000256" key="2">
    <source>
        <dbReference type="ARBA" id="ARBA00009743"/>
    </source>
</evidence>
<feature type="region of interest" description="Disordered" evidence="12">
    <location>
        <begin position="28"/>
        <end position="47"/>
    </location>
</feature>
<evidence type="ECO:0000259" key="14">
    <source>
        <dbReference type="Pfam" id="PF17801"/>
    </source>
</evidence>
<comment type="catalytic activity">
    <reaction evidence="11">
        <text>Hydrolysis of terminal, non-reducing alpha-D-galactose residues in alpha-D-galactosides, including galactose oligosaccharides, galactomannans and galactolipids.</text>
        <dbReference type="EC" id="3.2.1.22"/>
    </reaction>
</comment>
<dbReference type="PANTHER" id="PTHR11452">
    <property type="entry name" value="ALPHA-GALACTOSIDASE/ALPHA-N-ACETYLGALACTOSAMINIDASE"/>
    <property type="match status" value="1"/>
</dbReference>
<reference evidence="16" key="3">
    <citation type="submission" date="2023-12" db="EMBL/GenBank/DDBJ databases">
        <authorList>
            <person name="Sun Q."/>
            <person name="Inoue M."/>
        </authorList>
    </citation>
    <scope>NUCLEOTIDE SEQUENCE</scope>
    <source>
        <strain evidence="16">JCM 10303</strain>
    </source>
</reference>
<evidence type="ECO:0000256" key="12">
    <source>
        <dbReference type="SAM" id="MobiDB-lite"/>
    </source>
</evidence>
<dbReference type="InterPro" id="IPR013785">
    <property type="entry name" value="Aldolase_TIM"/>
</dbReference>
<feature type="domain" description="Alpha galactosidase C-terminal" evidence="14">
    <location>
        <begin position="350"/>
        <end position="424"/>
    </location>
</feature>
<dbReference type="SUPFAM" id="SSF51445">
    <property type="entry name" value="(Trans)glycosidases"/>
    <property type="match status" value="1"/>
</dbReference>
<dbReference type="GO" id="GO:0005576">
    <property type="term" value="C:extracellular region"/>
    <property type="evidence" value="ECO:0007669"/>
    <property type="project" value="UniProtKB-SubCell"/>
</dbReference>
<evidence type="ECO:0000256" key="3">
    <source>
        <dbReference type="ARBA" id="ARBA00022525"/>
    </source>
</evidence>
<dbReference type="Gene3D" id="2.60.40.1180">
    <property type="entry name" value="Golgi alpha-mannosidase II"/>
    <property type="match status" value="1"/>
</dbReference>
<accession>Q9Z4N5</accession>
<dbReference type="FunFam" id="2.60.40.1180:FF:000008">
    <property type="entry name" value="Alpha-galactosidase"/>
    <property type="match status" value="1"/>
</dbReference>
<dbReference type="InterPro" id="IPR000111">
    <property type="entry name" value="Glyco_hydro_27/36_CS"/>
</dbReference>
<dbReference type="Pfam" id="PF17801">
    <property type="entry name" value="Melibiase_C"/>
    <property type="match status" value="1"/>
</dbReference>
<keyword evidence="8" id="KW-0119">Carbohydrate metabolism</keyword>
<comment type="similarity">
    <text evidence="2 11">Belongs to the glycosyl hydrolase 27 family.</text>
</comment>
<evidence type="ECO:0000256" key="10">
    <source>
        <dbReference type="ARBA" id="ARBA00023326"/>
    </source>
</evidence>
<dbReference type="GO" id="GO:0004557">
    <property type="term" value="F:alpha-galactosidase activity"/>
    <property type="evidence" value="ECO:0007669"/>
    <property type="project" value="UniProtKB-EC"/>
</dbReference>
<dbReference type="FunFam" id="3.20.20.70:FF:000197">
    <property type="entry name" value="Alpha-galactosidase"/>
    <property type="match status" value="1"/>
</dbReference>
<dbReference type="InterPro" id="IPR013780">
    <property type="entry name" value="Glyco_hydro_b"/>
</dbReference>
<evidence type="ECO:0000256" key="9">
    <source>
        <dbReference type="ARBA" id="ARBA00023295"/>
    </source>
</evidence>
<dbReference type="Proteomes" id="UP001500729">
    <property type="component" value="Unassembled WGS sequence"/>
</dbReference>
<reference evidence="16 17" key="2">
    <citation type="journal article" date="2019" name="Int. J. Syst. Evol. Microbiol.">
        <title>The Global Catalogue of Microorganisms (GCM) 10K type strain sequencing project: providing services to taxonomists for standard genome sequencing and annotation.</title>
        <authorList>
            <consortium name="The Broad Institute Genomics Platform"/>
            <consortium name="The Broad Institute Genome Sequencing Center for Infectious Disease"/>
            <person name="Wu L."/>
            <person name="Ma J."/>
        </authorList>
    </citation>
    <scope>NUCLEOTIDE SEQUENCE [LARGE SCALE GENOMIC DNA]</scope>
    <source>
        <strain evidence="16 17">JCM 10303</strain>
    </source>
</reference>
<dbReference type="RefSeq" id="WP_009945274.1">
    <property type="nucleotide sequence ID" value="NZ_BAAAGS010000011.1"/>
</dbReference>
<evidence type="ECO:0000256" key="8">
    <source>
        <dbReference type="ARBA" id="ARBA00023277"/>
    </source>
</evidence>
<evidence type="ECO:0000256" key="5">
    <source>
        <dbReference type="ARBA" id="ARBA00022801"/>
    </source>
</evidence>
<keyword evidence="6 11" id="KW-1015">Disulfide bond</keyword>
<protein>
    <recommendedName>
        <fullName evidence="11">Alpha-galactosidase</fullName>
        <ecNumber evidence="11">3.2.1.22</ecNumber>
    </recommendedName>
    <alternativeName>
        <fullName evidence="11">Melibiase</fullName>
    </alternativeName>
</protein>
<keyword evidence="17" id="KW-1185">Reference proteome</keyword>
<keyword evidence="5 11" id="KW-0378">Hydrolase</keyword>
<evidence type="ECO:0000256" key="1">
    <source>
        <dbReference type="ARBA" id="ARBA00004613"/>
    </source>
</evidence>
<dbReference type="AlphaFoldDB" id="Q9Z4N5"/>
<dbReference type="EC" id="3.2.1.22" evidence="11"/>
<keyword evidence="4 13" id="KW-0732">Signal</keyword>
<evidence type="ECO:0000256" key="7">
    <source>
        <dbReference type="ARBA" id="ARBA00023180"/>
    </source>
</evidence>
<dbReference type="Pfam" id="PF16499">
    <property type="entry name" value="Melibiase_2"/>
    <property type="match status" value="1"/>
</dbReference>
<evidence type="ECO:0000313" key="15">
    <source>
        <dbReference type="EMBL" id="AAC99325.1"/>
    </source>
</evidence>
<dbReference type="CAZy" id="GH27">
    <property type="family name" value="Glycoside Hydrolase Family 27"/>
</dbReference>
<evidence type="ECO:0000256" key="11">
    <source>
        <dbReference type="RuleBase" id="RU361168"/>
    </source>
</evidence>
<evidence type="ECO:0000313" key="16">
    <source>
        <dbReference type="EMBL" id="GAA0522875.1"/>
    </source>
</evidence>
<proteinExistence type="inferred from homology"/>
<feature type="chain" id="PRO_5004337258" description="Alpha-galactosidase" evidence="13">
    <location>
        <begin position="31"/>
        <end position="428"/>
    </location>
</feature>
<comment type="subcellular location">
    <subcellularLocation>
        <location evidence="1">Secreted</location>
    </subcellularLocation>
</comment>
<feature type="signal peptide" evidence="13">
    <location>
        <begin position="1"/>
        <end position="30"/>
    </location>
</feature>
<dbReference type="PANTHER" id="PTHR11452:SF75">
    <property type="entry name" value="ALPHA-GALACTOSIDASE MEL1"/>
    <property type="match status" value="1"/>
</dbReference>
<evidence type="ECO:0000256" key="13">
    <source>
        <dbReference type="SAM" id="SignalP"/>
    </source>
</evidence>
<dbReference type="Gene3D" id="3.20.20.70">
    <property type="entry name" value="Aldolase class I"/>
    <property type="match status" value="1"/>
</dbReference>
<sequence>MKSAKRRARLATAAVGVTVAVGAAMAPATAAAGPPAPTAQDGVARTPPMGWNSWNSFGCDIDERLIRDTADALVGSGMRDAGYQYVVVDDCWFDPQRDPQGNLRANPERFPSGIRALADYVHSRGLKFGIYQVPTEKTCAQRGGTYPGATGSLGHEEQDARTFAEWGVDYLKYDWCSPEGTLEDQIAAFTKMRDALAATGRPIVYSINSNSYHPDKNGATHDWSPVANMWRTTEDIKPVWDSGNENEYPMGVVNIIDVNRGLAAQARPGHWNDPDMLEVGVYDVEGFKGLTDTEARAHLSMWALMASPLIAGNNVTRMPDGIRDILTNREVVAVDQDPAGAQGVPVRDHGDREVWVKNMADGSRVVALFNRGERPAGIRTTAREAGLPKASEYQVRDLWAHETSTTDGEIRAEVPAHGVVLLRVSAQG</sequence>
<keyword evidence="10" id="KW-0624">Polysaccharide degradation</keyword>
<dbReference type="EMBL" id="BAAAGS010000011">
    <property type="protein sequence ID" value="GAA0522875.1"/>
    <property type="molecule type" value="Genomic_DNA"/>
</dbReference>
<dbReference type="EMBL" id="AF061331">
    <property type="protein sequence ID" value="AAC99325.1"/>
    <property type="molecule type" value="Genomic_DNA"/>
</dbReference>
<evidence type="ECO:0000256" key="6">
    <source>
        <dbReference type="ARBA" id="ARBA00023157"/>
    </source>
</evidence>
<evidence type="ECO:0000313" key="17">
    <source>
        <dbReference type="Proteomes" id="UP001500729"/>
    </source>
</evidence>
<evidence type="ECO:0000256" key="4">
    <source>
        <dbReference type="ARBA" id="ARBA00022729"/>
    </source>
</evidence>
<dbReference type="InterPro" id="IPR006311">
    <property type="entry name" value="TAT_signal"/>
</dbReference>
<dbReference type="BRENDA" id="3.2.1.22">
    <property type="organism ID" value="5518"/>
</dbReference>
<dbReference type="CDD" id="cd14792">
    <property type="entry name" value="GH27"/>
    <property type="match status" value="1"/>
</dbReference>
<organism evidence="15">
    <name type="scientific">Saccharopolyspora erythraea</name>
    <name type="common">Streptomyces erythraeus</name>
    <dbReference type="NCBI Taxonomy" id="1836"/>
    <lineage>
        <taxon>Bacteria</taxon>
        <taxon>Bacillati</taxon>
        <taxon>Actinomycetota</taxon>
        <taxon>Actinomycetes</taxon>
        <taxon>Pseudonocardiales</taxon>
        <taxon>Pseudonocardiaceae</taxon>
        <taxon>Saccharopolyspora</taxon>
    </lineage>
</organism>
<dbReference type="PROSITE" id="PS00512">
    <property type="entry name" value="ALPHA_GALACTOSIDASE"/>
    <property type="match status" value="1"/>
</dbReference>
<dbReference type="SUPFAM" id="SSF51011">
    <property type="entry name" value="Glycosyl hydrolase domain"/>
    <property type="match status" value="1"/>
</dbReference>
<dbReference type="InterPro" id="IPR002241">
    <property type="entry name" value="Glyco_hydro_27"/>
</dbReference>
<reference evidence="15" key="1">
    <citation type="journal article" date="2005" name="Appl. Microbiol. Biotechnol.">
        <title>Purification, cloning, and properties of alpha-galactosidase from Saccharopolyspora erythraea and its use as a reporter system.</title>
        <authorList>
            <person name="Post D.A."/>
            <person name="Luebke V.E."/>
        </authorList>
    </citation>
    <scope>NUCLEOTIDE SEQUENCE</scope>
</reference>
<keyword evidence="3" id="KW-0964">Secreted</keyword>